<evidence type="ECO:0000313" key="6">
    <source>
        <dbReference type="Proteomes" id="UP000319732"/>
    </source>
</evidence>
<proteinExistence type="predicted"/>
<dbReference type="Gene3D" id="3.30.2010.10">
    <property type="entry name" value="Metalloproteases ('zincins'), catalytic domain"/>
    <property type="match status" value="1"/>
</dbReference>
<dbReference type="SMART" id="SM00248">
    <property type="entry name" value="ANK"/>
    <property type="match status" value="3"/>
</dbReference>
<dbReference type="PANTHER" id="PTHR34978">
    <property type="entry name" value="POSSIBLE SENSOR-TRANSDUCER PROTEIN BLAR"/>
    <property type="match status" value="1"/>
</dbReference>
<dbReference type="InterPro" id="IPR036770">
    <property type="entry name" value="Ankyrin_rpt-contain_sf"/>
</dbReference>
<feature type="transmembrane region" description="Helical" evidence="3">
    <location>
        <begin position="6"/>
        <end position="30"/>
    </location>
</feature>
<comment type="caution">
    <text evidence="5">The sequence shown here is derived from an EMBL/GenBank/DDBJ whole genome shotgun (WGS) entry which is preliminary data.</text>
</comment>
<dbReference type="SUPFAM" id="SSF48403">
    <property type="entry name" value="Ankyrin repeat"/>
    <property type="match status" value="1"/>
</dbReference>
<dbReference type="Pfam" id="PF05569">
    <property type="entry name" value="Peptidase_M56"/>
    <property type="match status" value="1"/>
</dbReference>
<keyword evidence="6" id="KW-1185">Reference proteome</keyword>
<sequence length="522" mass="56626">MQTLFMAWSTVAIHHILIGTALLVLLSLFVRARKPSAELQSWLWLTAFILATFYPLALVTKDVLAEQRPNVYAAVGDAPATGSSVTAGGSAAAGGSAPVQSRPLGRSTPEWHLPPHFIFKTNSLLNLCIVIWSLGAIWRLLQLAGSCLRTKYIVGGADLLPAEHPVHRLVDVPILISNRTATPLATGLLRPAIVIPASLLRNLGEQQLIPVVLHELAHIKRRDLWFGVLQELSAVVFWWSPVARWLDRRIHINRELACDIRAARQLPDSKIYAQALVDCAKLMLTRRDNGLAMGLFSRKKALKQRVEQVLDSHLHPKPATVLVVATCLLLAVTTITTAQGYAPRINVAAVEAPPRLSRSQQEQLLSAVTDNDLTAIQGMIADGLDINTPMAGEGTALIVAVRRKNLTLVRALIGLGADVNQAAIGDGNPLITAAMMDSTGIADVLLAHGADIDAVVPYDETPLINAARRGHLAMTRWLVENGADVNLKVETADRDNDEIRSPLNMASTEEIRSFLLAHNATE</sequence>
<dbReference type="Gene3D" id="1.25.40.20">
    <property type="entry name" value="Ankyrin repeat-containing domain"/>
    <property type="match status" value="1"/>
</dbReference>
<evidence type="ECO:0000259" key="4">
    <source>
        <dbReference type="Pfam" id="PF05569"/>
    </source>
</evidence>
<dbReference type="CDD" id="cd07341">
    <property type="entry name" value="M56_BlaR1_MecR1_like"/>
    <property type="match status" value="1"/>
</dbReference>
<dbReference type="InterPro" id="IPR008756">
    <property type="entry name" value="Peptidase_M56"/>
</dbReference>
<dbReference type="PROSITE" id="PS50088">
    <property type="entry name" value="ANK_REPEAT"/>
    <property type="match status" value="1"/>
</dbReference>
<dbReference type="Proteomes" id="UP000319732">
    <property type="component" value="Unassembled WGS sequence"/>
</dbReference>
<evidence type="ECO:0000256" key="2">
    <source>
        <dbReference type="SAM" id="MobiDB-lite"/>
    </source>
</evidence>
<reference evidence="5 6" key="1">
    <citation type="submission" date="2019-06" db="EMBL/GenBank/DDBJ databases">
        <title>Whole genome sequence for Cellvibrionaceae sp. R142.</title>
        <authorList>
            <person name="Wang G."/>
        </authorList>
    </citation>
    <scope>NUCLEOTIDE SEQUENCE [LARGE SCALE GENOMIC DNA]</scope>
    <source>
        <strain evidence="5 6">R142</strain>
    </source>
</reference>
<keyword evidence="1" id="KW-0040">ANK repeat</keyword>
<keyword evidence="3" id="KW-1133">Transmembrane helix</keyword>
<name>A0A545TAE4_9GAMM</name>
<feature type="transmembrane region" description="Helical" evidence="3">
    <location>
        <begin position="42"/>
        <end position="60"/>
    </location>
</feature>
<evidence type="ECO:0000256" key="3">
    <source>
        <dbReference type="SAM" id="Phobius"/>
    </source>
</evidence>
<dbReference type="Pfam" id="PF12796">
    <property type="entry name" value="Ank_2"/>
    <property type="match status" value="1"/>
</dbReference>
<dbReference type="EMBL" id="VHSG01000017">
    <property type="protein sequence ID" value="TQV74177.1"/>
    <property type="molecule type" value="Genomic_DNA"/>
</dbReference>
<feature type="domain" description="Peptidase M56" evidence="4">
    <location>
        <begin position="20"/>
        <end position="308"/>
    </location>
</feature>
<evidence type="ECO:0000256" key="1">
    <source>
        <dbReference type="PROSITE-ProRule" id="PRU00023"/>
    </source>
</evidence>
<feature type="repeat" description="ANK" evidence="1">
    <location>
        <begin position="458"/>
        <end position="490"/>
    </location>
</feature>
<dbReference type="PANTHER" id="PTHR34978:SF3">
    <property type="entry name" value="SLR0241 PROTEIN"/>
    <property type="match status" value="1"/>
</dbReference>
<organism evidence="5 6">
    <name type="scientific">Exilibacterium tricleocarpae</name>
    <dbReference type="NCBI Taxonomy" id="2591008"/>
    <lineage>
        <taxon>Bacteria</taxon>
        <taxon>Pseudomonadati</taxon>
        <taxon>Pseudomonadota</taxon>
        <taxon>Gammaproteobacteria</taxon>
        <taxon>Cellvibrionales</taxon>
        <taxon>Cellvibrionaceae</taxon>
        <taxon>Exilibacterium</taxon>
    </lineage>
</organism>
<keyword evidence="3" id="KW-0812">Transmembrane</keyword>
<evidence type="ECO:0000313" key="5">
    <source>
        <dbReference type="EMBL" id="TQV74177.1"/>
    </source>
</evidence>
<dbReference type="PROSITE" id="PS50297">
    <property type="entry name" value="ANK_REP_REGION"/>
    <property type="match status" value="1"/>
</dbReference>
<feature type="compositionally biased region" description="Low complexity" evidence="2">
    <location>
        <begin position="86"/>
        <end position="99"/>
    </location>
</feature>
<dbReference type="InterPro" id="IPR052173">
    <property type="entry name" value="Beta-lactam_resp_regulator"/>
</dbReference>
<feature type="region of interest" description="Disordered" evidence="2">
    <location>
        <begin position="86"/>
        <end position="105"/>
    </location>
</feature>
<protein>
    <submittedName>
        <fullName evidence="5">Peptidase M56, BlaR1</fullName>
    </submittedName>
</protein>
<dbReference type="InterPro" id="IPR002110">
    <property type="entry name" value="Ankyrin_rpt"/>
</dbReference>
<dbReference type="AlphaFoldDB" id="A0A545TAE4"/>
<keyword evidence="3" id="KW-0472">Membrane</keyword>
<accession>A0A545TAE4</accession>
<dbReference type="OrthoDB" id="5699894at2"/>
<dbReference type="RefSeq" id="WP_142905400.1">
    <property type="nucleotide sequence ID" value="NZ_ML660096.1"/>
</dbReference>
<gene>
    <name evidence="5" type="ORF">FKG94_16350</name>
</gene>